<accession>A0A5B0S0S0</accession>
<dbReference type="Proteomes" id="UP000325313">
    <property type="component" value="Unassembled WGS sequence"/>
</dbReference>
<name>A0A5B0S0S0_PUCGR</name>
<organism evidence="2 3">
    <name type="scientific">Puccinia graminis f. sp. tritici</name>
    <dbReference type="NCBI Taxonomy" id="56615"/>
    <lineage>
        <taxon>Eukaryota</taxon>
        <taxon>Fungi</taxon>
        <taxon>Dikarya</taxon>
        <taxon>Basidiomycota</taxon>
        <taxon>Pucciniomycotina</taxon>
        <taxon>Pucciniomycetes</taxon>
        <taxon>Pucciniales</taxon>
        <taxon>Pucciniaceae</taxon>
        <taxon>Puccinia</taxon>
    </lineage>
</organism>
<feature type="region of interest" description="Disordered" evidence="1">
    <location>
        <begin position="217"/>
        <end position="252"/>
    </location>
</feature>
<evidence type="ECO:0000256" key="1">
    <source>
        <dbReference type="SAM" id="MobiDB-lite"/>
    </source>
</evidence>
<evidence type="ECO:0000313" key="3">
    <source>
        <dbReference type="Proteomes" id="UP000325313"/>
    </source>
</evidence>
<feature type="compositionally biased region" description="Basic and acidic residues" evidence="1">
    <location>
        <begin position="29"/>
        <end position="45"/>
    </location>
</feature>
<feature type="compositionally biased region" description="Basic residues" evidence="1">
    <location>
        <begin position="320"/>
        <end position="335"/>
    </location>
</feature>
<evidence type="ECO:0000313" key="2">
    <source>
        <dbReference type="EMBL" id="KAA1131318.1"/>
    </source>
</evidence>
<gene>
    <name evidence="2" type="ORF">PGTUg99_031458</name>
</gene>
<feature type="region of interest" description="Disordered" evidence="1">
    <location>
        <begin position="311"/>
        <end position="338"/>
    </location>
</feature>
<comment type="caution">
    <text evidence="2">The sequence shown here is derived from an EMBL/GenBank/DDBJ whole genome shotgun (WGS) entry which is preliminary data.</text>
</comment>
<feature type="compositionally biased region" description="Polar residues" evidence="1">
    <location>
        <begin position="234"/>
        <end position="252"/>
    </location>
</feature>
<dbReference type="AlphaFoldDB" id="A0A5B0S0S0"/>
<protein>
    <submittedName>
        <fullName evidence="2">Uncharacterized protein</fullName>
    </submittedName>
</protein>
<feature type="compositionally biased region" description="Basic residues" evidence="1">
    <location>
        <begin position="16"/>
        <end position="28"/>
    </location>
</feature>
<sequence length="396" mass="44941">MRISGCFFRPSEHPNPHPHPRAGIRRPQRVSERVSSDTRPLKGRLEGSPSSRPLPFRPRVSFGIPGYPPTFCGKGAIRTRIRTRWRVSVGTGGYPPADNGYPRRIPFDHLYVLSDIEVFVGSLTTLQDPLTTILLDPVHFSCTETAVTKLNNRLASLAECYEDVVSLPTRLEQWKAEDAEDKIEDLRALPSYILKSRPTIAVLKKFEAACALPIDAESSDSGPEKRRTRFYDSPLSTTSTHAQTSFPSVSEGTNLSPAQHLEFLNFVYHQNPKLLANHEITNNPGTIQNKDPKVDHLKVCGEYPIDLGDHMEGSSEVKLTRKQKRNRNNNKRKEKTRMNQLRQIVPTSEYSIHYRRATLQPMRLVQHNEVIMINKKLGGIVRFTQRWASYANRSVV</sequence>
<feature type="region of interest" description="Disordered" evidence="1">
    <location>
        <begin position="1"/>
        <end position="56"/>
    </location>
</feature>
<dbReference type="EMBL" id="VDEP01000104">
    <property type="protein sequence ID" value="KAA1131318.1"/>
    <property type="molecule type" value="Genomic_DNA"/>
</dbReference>
<reference evidence="2 3" key="1">
    <citation type="submission" date="2019-05" db="EMBL/GenBank/DDBJ databases">
        <title>Emergence of the Ug99 lineage of the wheat stem rust pathogen through somatic hybridization.</title>
        <authorList>
            <person name="Li F."/>
            <person name="Upadhyaya N.M."/>
            <person name="Sperschneider J."/>
            <person name="Matny O."/>
            <person name="Nguyen-Phuc H."/>
            <person name="Mago R."/>
            <person name="Raley C."/>
            <person name="Miller M.E."/>
            <person name="Silverstein K.A.T."/>
            <person name="Henningsen E."/>
            <person name="Hirsch C.D."/>
            <person name="Visser B."/>
            <person name="Pretorius Z.A."/>
            <person name="Steffenson B.J."/>
            <person name="Schwessinger B."/>
            <person name="Dodds P.N."/>
            <person name="Figueroa M."/>
        </authorList>
    </citation>
    <scope>NUCLEOTIDE SEQUENCE [LARGE SCALE GENOMIC DNA]</scope>
    <source>
        <strain evidence="2 3">Ug99</strain>
    </source>
</reference>
<proteinExistence type="predicted"/>